<feature type="region of interest" description="Disordered" evidence="2">
    <location>
        <begin position="1"/>
        <end position="73"/>
    </location>
</feature>
<accession>A0A1T4XAK0</accession>
<dbReference type="Pfam" id="PF04352">
    <property type="entry name" value="ProQ"/>
    <property type="match status" value="1"/>
</dbReference>
<dbReference type="Proteomes" id="UP000190460">
    <property type="component" value="Unassembled WGS sequence"/>
</dbReference>
<keyword evidence="5" id="KW-1185">Reference proteome</keyword>
<dbReference type="SUPFAM" id="SSF48657">
    <property type="entry name" value="FinO-like"/>
    <property type="match status" value="1"/>
</dbReference>
<dbReference type="EMBL" id="FUYB01000014">
    <property type="protein sequence ID" value="SKA86620.1"/>
    <property type="molecule type" value="Genomic_DNA"/>
</dbReference>
<evidence type="ECO:0000256" key="2">
    <source>
        <dbReference type="SAM" id="MobiDB-lite"/>
    </source>
</evidence>
<dbReference type="RefSeq" id="WP_078923183.1">
    <property type="nucleotide sequence ID" value="NZ_FUYB01000014.1"/>
</dbReference>
<dbReference type="AlphaFoldDB" id="A0A1T4XAK0"/>
<evidence type="ECO:0000313" key="5">
    <source>
        <dbReference type="Proteomes" id="UP000190460"/>
    </source>
</evidence>
<name>A0A1T4XAK0_9GAMM</name>
<reference evidence="4 5" key="1">
    <citation type="submission" date="2017-02" db="EMBL/GenBank/DDBJ databases">
        <authorList>
            <person name="Peterson S.W."/>
        </authorList>
    </citation>
    <scope>NUCLEOTIDE SEQUENCE [LARGE SCALE GENOMIC DNA]</scope>
    <source>
        <strain evidence="4 5">ATCC 49788</strain>
    </source>
</reference>
<feature type="compositionally biased region" description="Basic residues" evidence="2">
    <location>
        <begin position="51"/>
        <end position="63"/>
    </location>
</feature>
<dbReference type="STRING" id="92487.SAMN02745130_02737"/>
<dbReference type="Gene3D" id="1.10.1710.10">
    <property type="entry name" value="ProQ/FinO domain"/>
    <property type="match status" value="1"/>
</dbReference>
<sequence>MTETPKKTLTLTKKSTNSTPKNTVSRTGKRIIRREELNPAPTKPANPKGKPTNKKKPARKPTKKPTIAPSDLKAKELNDRLNGFNVWLNFQPLALGIDKDLFKLVNDEQFPGGSKKVVQKVLRMHTHHGRYLAALVQGGERYQLDGLSNGEVSESERQWAAEKIKARQS</sequence>
<keyword evidence="1" id="KW-0694">RNA-binding</keyword>
<dbReference type="GO" id="GO:0003723">
    <property type="term" value="F:RNA binding"/>
    <property type="evidence" value="ECO:0007669"/>
    <property type="project" value="UniProtKB-KW"/>
</dbReference>
<protein>
    <submittedName>
        <fullName evidence="4">ProQ/FINO family protein</fullName>
    </submittedName>
</protein>
<feature type="compositionally biased region" description="Low complexity" evidence="2">
    <location>
        <begin position="7"/>
        <end position="23"/>
    </location>
</feature>
<gene>
    <name evidence="4" type="ORF">SAMN02745130_02737</name>
</gene>
<proteinExistence type="predicted"/>
<feature type="domain" description="ProQ/FinO" evidence="3">
    <location>
        <begin position="72"/>
        <end position="169"/>
    </location>
</feature>
<dbReference type="InterPro" id="IPR016103">
    <property type="entry name" value="ProQ/FinO"/>
</dbReference>
<evidence type="ECO:0000256" key="1">
    <source>
        <dbReference type="ARBA" id="ARBA00022884"/>
    </source>
</evidence>
<evidence type="ECO:0000313" key="4">
    <source>
        <dbReference type="EMBL" id="SKA86620.1"/>
    </source>
</evidence>
<dbReference type="OrthoDB" id="5625001at2"/>
<organism evidence="4 5">
    <name type="scientific">Thiothrix eikelboomii</name>
    <dbReference type="NCBI Taxonomy" id="92487"/>
    <lineage>
        <taxon>Bacteria</taxon>
        <taxon>Pseudomonadati</taxon>
        <taxon>Pseudomonadota</taxon>
        <taxon>Gammaproteobacteria</taxon>
        <taxon>Thiotrichales</taxon>
        <taxon>Thiotrichaceae</taxon>
        <taxon>Thiothrix</taxon>
    </lineage>
</organism>
<feature type="compositionally biased region" description="Low complexity" evidence="2">
    <location>
        <begin position="38"/>
        <end position="50"/>
    </location>
</feature>
<dbReference type="InterPro" id="IPR036442">
    <property type="entry name" value="ProQ/FinO_sf"/>
</dbReference>
<evidence type="ECO:0000259" key="3">
    <source>
        <dbReference type="SMART" id="SM00945"/>
    </source>
</evidence>
<dbReference type="SMART" id="SM00945">
    <property type="entry name" value="ProQ"/>
    <property type="match status" value="1"/>
</dbReference>